<keyword evidence="1" id="KW-0732">Signal</keyword>
<feature type="domain" description="Mub B2-like" evidence="5">
    <location>
        <begin position="755"/>
        <end position="852"/>
    </location>
</feature>
<keyword evidence="3" id="KW-0472">Membrane</keyword>
<dbReference type="Pfam" id="PF17966">
    <property type="entry name" value="Muc_B2"/>
    <property type="match status" value="1"/>
</dbReference>
<sequence length="940" mass="101907">MVSKSNRKVIRQRAGQAVPKYALRRLSVGVASVLLGTTVLLAGSQQIGHADTQADEGQNAQEVMTNQPNEVTAKETNQRSNQATLQQSAAQAPKQTQQTSGASALPANEPSTTPAQAKQDVDVANWQYQATADGLQLTGYTGTTPNIVIPNNVDFELAGKLNQGQTVQITKDVIASLLATNPTTLAVSTTGDGKIIAAGSDWSNAFGGSIIYNGNLVMPDKLTSLDLTGLDTSQITNMSGMFSGHRQQALRTITGLDHWDVSHVTNMARMFNDDDNLQSVGDLSHWDVAQVTDMSFMFDETAMQSVGDLSSWQVGNVTDMSGMFADTKLQSVGLLDQWQVHNVQSMFRMFDGAALQKLDLTNWDVSQVRDLSHLFASSALTQIGSLDRWDVSKATTMEFMFNATKFTDIGNLDQWQVGNVTNMGGMFGGSNLTNVGELANWDVHNVTTMYSMFNGCSLKKLDLSKWDVANVTSMTNMFHNSALTDLGDLSNWQVGNVTNFSSMFDESKVSTLNISNWDFAKAVRTTAPFQGVSKMFANNRVPKVIIANHLQNVPSTFEIADFNAQHQRDSSKLVVITDNDTLLNLKDRQIPNELTYQDQQQEVTETAPTFYQSNGSNDAHAIVLKQVQAQAAAFLTNHPEYNGYTIVNQDTATPVELANATIQLTKAPQKVQVVGYDDVTKQAITGTSLDSDDQQLDGSIRQLINDLKARYYVFTNQVTVGHADGEDYPFELLMVASDGQAQVPTYYVHFNHGTQSTAETKTVRQTIHYVFADGTTAAPDQVKPVTFTRTNTVDLVTGKTTHGAWSNDGSYTFAPVTSPAIPGYTPSQGEVASQVVTPASADLVTTVVYAKDQPVTPGQPDDQPVPGGHEQPQTPVNHQPQAGQAQPKAVPTMATAQQPAAKKTAHQQLPQTGNDHGEALTALTLVAFTSMLGLGRKKRD</sequence>
<keyword evidence="3" id="KW-0812">Transmembrane</keyword>
<feature type="domain" description="YSIRK Gram-positive signal peptide" evidence="4">
    <location>
        <begin position="20"/>
        <end position="41"/>
    </location>
</feature>
<evidence type="ECO:0000256" key="2">
    <source>
        <dbReference type="SAM" id="MobiDB-lite"/>
    </source>
</evidence>
<evidence type="ECO:0000259" key="4">
    <source>
        <dbReference type="Pfam" id="PF04650"/>
    </source>
</evidence>
<reference evidence="7 9" key="2">
    <citation type="journal article" date="2015" name="Genome Announc.">
        <title>Expanding the biotechnology potential of lactobacilli through comparative genomics of 213 strains and associated genera.</title>
        <authorList>
            <person name="Sun Z."/>
            <person name="Harris H.M."/>
            <person name="McCann A."/>
            <person name="Guo C."/>
            <person name="Argimon S."/>
            <person name="Zhang W."/>
            <person name="Yang X."/>
            <person name="Jeffery I.B."/>
            <person name="Cooney J.C."/>
            <person name="Kagawa T.F."/>
            <person name="Liu W."/>
            <person name="Song Y."/>
            <person name="Salvetti E."/>
            <person name="Wrobel A."/>
            <person name="Rasinkangas P."/>
            <person name="Parkhill J."/>
            <person name="Rea M.C."/>
            <person name="O'Sullivan O."/>
            <person name="Ritari J."/>
            <person name="Douillard F.P."/>
            <person name="Paul Ross R."/>
            <person name="Yang R."/>
            <person name="Briner A.E."/>
            <person name="Felis G.E."/>
            <person name="de Vos W.M."/>
            <person name="Barrangou R."/>
            <person name="Klaenhammer T.R."/>
            <person name="Caufield P.W."/>
            <person name="Cui Y."/>
            <person name="Zhang H."/>
            <person name="O'Toole P.W."/>
        </authorList>
    </citation>
    <scope>NUCLEOTIDE SEQUENCE [LARGE SCALE GENOMIC DNA]</scope>
    <source>
        <strain evidence="7 9">DSM 16041</strain>
    </source>
</reference>
<dbReference type="EMBL" id="AZDK01000005">
    <property type="protein sequence ID" value="KRK60286.1"/>
    <property type="molecule type" value="Genomic_DNA"/>
</dbReference>
<evidence type="ECO:0000256" key="1">
    <source>
        <dbReference type="ARBA" id="ARBA00022729"/>
    </source>
</evidence>
<dbReference type="NCBIfam" id="TIGR02167">
    <property type="entry name" value="Liste_lipo_26"/>
    <property type="match status" value="5"/>
</dbReference>
<evidence type="ECO:0000313" key="7">
    <source>
        <dbReference type="EMBL" id="KRK60286.1"/>
    </source>
</evidence>
<keyword evidence="3" id="KW-1133">Transmembrane helix</keyword>
<dbReference type="InterPro" id="IPR005877">
    <property type="entry name" value="YSIRK_signal_dom"/>
</dbReference>
<evidence type="ECO:0000259" key="5">
    <source>
        <dbReference type="Pfam" id="PF17966"/>
    </source>
</evidence>
<feature type="compositionally biased region" description="Low complexity" evidence="2">
    <location>
        <begin position="853"/>
        <end position="868"/>
    </location>
</feature>
<dbReference type="InterPro" id="IPR005046">
    <property type="entry name" value="DUF285"/>
</dbReference>
<name>C8P9F1_9LACO</name>
<keyword evidence="9" id="KW-1185">Reference proteome</keyword>
<dbReference type="RefSeq" id="WP_007123485.1">
    <property type="nucleotide sequence ID" value="NZ_AZDK01000005.1"/>
</dbReference>
<evidence type="ECO:0000313" key="8">
    <source>
        <dbReference type="Proteomes" id="UP000003675"/>
    </source>
</evidence>
<feature type="region of interest" description="Disordered" evidence="2">
    <location>
        <begin position="72"/>
        <end position="117"/>
    </location>
</feature>
<dbReference type="InterPro" id="IPR041495">
    <property type="entry name" value="Mub_B2"/>
</dbReference>
<dbReference type="Proteomes" id="UP000003675">
    <property type="component" value="Unassembled WGS sequence"/>
</dbReference>
<dbReference type="STRING" id="525309.HMPREF0494_1945"/>
<proteinExistence type="predicted"/>
<evidence type="ECO:0000313" key="9">
    <source>
        <dbReference type="Proteomes" id="UP000051883"/>
    </source>
</evidence>
<evidence type="ECO:0000313" key="6">
    <source>
        <dbReference type="EMBL" id="EEW52863.1"/>
    </source>
</evidence>
<dbReference type="InterPro" id="IPR032675">
    <property type="entry name" value="LRR_dom_sf"/>
</dbReference>
<dbReference type="PATRIC" id="fig|525309.8.peg.1719"/>
<dbReference type="InterPro" id="IPR011889">
    <property type="entry name" value="Liste_lipo_26"/>
</dbReference>
<reference evidence="6 8" key="1">
    <citation type="submission" date="2009-09" db="EMBL/GenBank/DDBJ databases">
        <authorList>
            <person name="Qin X."/>
            <person name="Bachman B."/>
            <person name="Battles P."/>
            <person name="Bell A."/>
            <person name="Bess C."/>
            <person name="Bickham C."/>
            <person name="Chaboub L."/>
            <person name="Chen D."/>
            <person name="Coyle M."/>
            <person name="Deiros D.R."/>
            <person name="Dinh H."/>
            <person name="Forbes L."/>
            <person name="Fowler G."/>
            <person name="Francisco L."/>
            <person name="Fu Q."/>
            <person name="Gubbala S."/>
            <person name="Hale W."/>
            <person name="Han Y."/>
            <person name="Hemphill L."/>
            <person name="Highlander S.K."/>
            <person name="Hirani K."/>
            <person name="Hogues M."/>
            <person name="Jackson L."/>
            <person name="Jakkamsetti A."/>
            <person name="Javaid M."/>
            <person name="Jiang H."/>
            <person name="Korchina V."/>
            <person name="Kovar C."/>
            <person name="Lara F."/>
            <person name="Lee S."/>
            <person name="Mata R."/>
            <person name="Mathew T."/>
            <person name="Moen C."/>
            <person name="Morales K."/>
            <person name="Munidasa M."/>
            <person name="Nazareth L."/>
            <person name="Ngo R."/>
            <person name="Nguyen L."/>
            <person name="Okwuonu G."/>
            <person name="Ongeri F."/>
            <person name="Patil S."/>
            <person name="Petrosino J."/>
            <person name="Pham C."/>
            <person name="Pham P."/>
            <person name="Pu L.-L."/>
            <person name="Puazo M."/>
            <person name="Raj R."/>
            <person name="Reid J."/>
            <person name="Rouhana J."/>
            <person name="Saada N."/>
            <person name="Shang Y."/>
            <person name="Simmons D."/>
            <person name="Thornton R."/>
            <person name="Warren J."/>
            <person name="Weissenberger G."/>
            <person name="Zhang J."/>
            <person name="Zhang L."/>
            <person name="Zhou C."/>
            <person name="Zhu D."/>
            <person name="Muzny D."/>
            <person name="Worley K."/>
            <person name="Gibbs R."/>
        </authorList>
    </citation>
    <scope>NUCLEOTIDE SEQUENCE [LARGE SCALE GENOMIC DNA]</scope>
    <source>
        <strain evidence="6 8">DSM 16041</strain>
    </source>
</reference>
<dbReference type="OrthoDB" id="370441at2"/>
<feature type="compositionally biased region" description="Low complexity" evidence="2">
    <location>
        <begin position="889"/>
        <end position="908"/>
    </location>
</feature>
<dbReference type="NCBIfam" id="TIGR01168">
    <property type="entry name" value="YSIRK_signal"/>
    <property type="match status" value="1"/>
</dbReference>
<gene>
    <name evidence="7" type="ORF">FC31_GL001670</name>
    <name evidence="6" type="ORF">HMPREF0494_1945</name>
</gene>
<dbReference type="EMBL" id="ACLL01000057">
    <property type="protein sequence ID" value="EEW52863.1"/>
    <property type="molecule type" value="Genomic_DNA"/>
</dbReference>
<organism evidence="6 8">
    <name type="scientific">Limosilactobacillus antri DSM 16041</name>
    <dbReference type="NCBI Taxonomy" id="525309"/>
    <lineage>
        <taxon>Bacteria</taxon>
        <taxon>Bacillati</taxon>
        <taxon>Bacillota</taxon>
        <taxon>Bacilli</taxon>
        <taxon>Lactobacillales</taxon>
        <taxon>Lactobacillaceae</taxon>
        <taxon>Limosilactobacillus</taxon>
    </lineage>
</organism>
<accession>C8P9F1</accession>
<dbReference type="Pfam" id="PF03382">
    <property type="entry name" value="DUF285"/>
    <property type="match status" value="3"/>
</dbReference>
<protein>
    <submittedName>
        <fullName evidence="6">Gram-positive signal peptide protein, YSIRK family</fullName>
    </submittedName>
</protein>
<dbReference type="eggNOG" id="COG4886">
    <property type="taxonomic scope" value="Bacteria"/>
</dbReference>
<dbReference type="HOGENOM" id="CLU_312111_0_0_9"/>
<dbReference type="eggNOG" id="COG0810">
    <property type="taxonomic scope" value="Bacteria"/>
</dbReference>
<evidence type="ECO:0000256" key="3">
    <source>
        <dbReference type="SAM" id="Phobius"/>
    </source>
</evidence>
<comment type="caution">
    <text evidence="6">The sequence shown here is derived from an EMBL/GenBank/DDBJ whole genome shotgun (WGS) entry which is preliminary data.</text>
</comment>
<dbReference type="Proteomes" id="UP000051883">
    <property type="component" value="Unassembled WGS sequence"/>
</dbReference>
<dbReference type="Gene3D" id="3.80.10.10">
    <property type="entry name" value="Ribonuclease Inhibitor"/>
    <property type="match status" value="1"/>
</dbReference>
<feature type="compositionally biased region" description="Polar residues" evidence="2">
    <location>
        <begin position="871"/>
        <end position="884"/>
    </location>
</feature>
<feature type="compositionally biased region" description="Polar residues" evidence="2">
    <location>
        <begin position="78"/>
        <end position="102"/>
    </location>
</feature>
<dbReference type="Pfam" id="PF04650">
    <property type="entry name" value="YSIRK_signal"/>
    <property type="match status" value="1"/>
</dbReference>
<dbReference type="Gene3D" id="2.60.40.4300">
    <property type="match status" value="1"/>
</dbReference>
<feature type="region of interest" description="Disordered" evidence="2">
    <location>
        <begin position="853"/>
        <end position="915"/>
    </location>
</feature>
<feature type="transmembrane region" description="Helical" evidence="3">
    <location>
        <begin position="21"/>
        <end position="43"/>
    </location>
</feature>
<dbReference type="AlphaFoldDB" id="C8P9F1"/>